<sequence length="640" mass="74003">MIKTLRVLGCSILFINIVNAQGVENIKALNRSFEEVIYTNFNEAKSIALQAVSESEKVLNDTLLLESYDHLSKIYLQFKSLDSSLFYCNKALTYATKLHFPEKESMLYNRKGKLARANSDFKGSLSFHKKALSIAKSHDLAQLEVDINNSYALLYRNRLEIGKAFKSLEKAIDIALLNKYQKGLSESYNIKGLLFYDTHKDSTIFYYNKGLKIARQNNDKYLEGILLSNIGDLYLNIENYNKAIVYLEQAEHISKTIGNKTTLYYVNMSQAIYNESTGQFSEAIKCYEKVLSDYKTLLNDFQRRRVYWLLSGALWNNDELGEAFYYQEKYIFLNDSIFNTEKEKEFQTLQTQYEVEKKDNQIVLLEKEGELARTRRNWIIVSAILLAIPLLGLFLFYRHRAKTQKTIRLQEHKLHEKEKERLEQEQKLKATQALIEGQDKERDRIAKELHDGIGGELASINLSLSHLNLDLNNESITEVNHSLKKTFRELRALSHDLSSNYHKDKSFNHLLGELKQKYEQSKLFTMEISVFPQECLQELNAHAKHNLYRIIQELLANIAKHAKAQLVQLSFNKHDNVLVMILEDDGKGFDVDKQKNGIGIKNIKQRLESINATFTIDSTIGKGTSVIIENPIDKNKLHED</sequence>
<dbReference type="CDD" id="cd16917">
    <property type="entry name" value="HATPase_UhpB-NarQ-NarX-like"/>
    <property type="match status" value="1"/>
</dbReference>
<keyword evidence="3" id="KW-0597">Phosphoprotein</keyword>
<keyword evidence="7" id="KW-0067">ATP-binding</keyword>
<keyword evidence="8" id="KW-0902">Two-component regulatory system</keyword>
<dbReference type="STRING" id="1849968.A8C32_17185"/>
<keyword evidence="10" id="KW-0812">Transmembrane</keyword>
<keyword evidence="14" id="KW-1185">Reference proteome</keyword>
<keyword evidence="5" id="KW-0547">Nucleotide-binding</keyword>
<evidence type="ECO:0000313" key="14">
    <source>
        <dbReference type="Proteomes" id="UP000095713"/>
    </source>
</evidence>
<dbReference type="GO" id="GO:0016020">
    <property type="term" value="C:membrane"/>
    <property type="evidence" value="ECO:0007669"/>
    <property type="project" value="InterPro"/>
</dbReference>
<dbReference type="PANTHER" id="PTHR24421">
    <property type="entry name" value="NITRATE/NITRITE SENSOR PROTEIN NARX-RELATED"/>
    <property type="match status" value="1"/>
</dbReference>
<dbReference type="PROSITE" id="PS50109">
    <property type="entry name" value="HIS_KIN"/>
    <property type="match status" value="1"/>
</dbReference>
<feature type="coiled-coil region" evidence="9">
    <location>
        <begin position="400"/>
        <end position="434"/>
    </location>
</feature>
<comment type="caution">
    <text evidence="13">The sequence shown here is derived from an EMBL/GenBank/DDBJ whole genome shotgun (WGS) entry which is preliminary data.</text>
</comment>
<dbReference type="EC" id="2.7.13.3" evidence="2"/>
<dbReference type="InterPro" id="IPR036890">
    <property type="entry name" value="HATPase_C_sf"/>
</dbReference>
<keyword evidence="4" id="KW-0808">Transferase</keyword>
<evidence type="ECO:0000256" key="6">
    <source>
        <dbReference type="ARBA" id="ARBA00022777"/>
    </source>
</evidence>
<dbReference type="Pfam" id="PF02518">
    <property type="entry name" value="HATPase_c"/>
    <property type="match status" value="1"/>
</dbReference>
<accession>A0A1E5T831</accession>
<evidence type="ECO:0000313" key="13">
    <source>
        <dbReference type="EMBL" id="OEK07530.1"/>
    </source>
</evidence>
<dbReference type="Gene3D" id="3.30.565.10">
    <property type="entry name" value="Histidine kinase-like ATPase, C-terminal domain"/>
    <property type="match status" value="1"/>
</dbReference>
<keyword evidence="10" id="KW-0472">Membrane</keyword>
<dbReference type="SMART" id="SM00028">
    <property type="entry name" value="TPR"/>
    <property type="match status" value="5"/>
</dbReference>
<dbReference type="InterPro" id="IPR003594">
    <property type="entry name" value="HATPase_dom"/>
</dbReference>
<evidence type="ECO:0000259" key="12">
    <source>
        <dbReference type="PROSITE" id="PS50109"/>
    </source>
</evidence>
<evidence type="ECO:0000256" key="2">
    <source>
        <dbReference type="ARBA" id="ARBA00012438"/>
    </source>
</evidence>
<keyword evidence="6" id="KW-0418">Kinase</keyword>
<reference evidence="13 14" key="1">
    <citation type="submission" date="2016-05" db="EMBL/GenBank/DDBJ databases">
        <title>Draft Genome Sequence of Algibacter sp. Strain SK-16 Isolated from the Surface Water of Aburatsubo Inlet.</title>
        <authorList>
            <person name="Wong S.-K."/>
            <person name="Yoshizawa S."/>
            <person name="Nakajima Y."/>
            <person name="Ogura Y."/>
            <person name="Tetsuya H."/>
            <person name="Hamasaki K."/>
        </authorList>
    </citation>
    <scope>NUCLEOTIDE SEQUENCE [LARGE SCALE GENOMIC DNA]</scope>
    <source>
        <strain evidence="13 14">SK-16</strain>
    </source>
</reference>
<dbReference type="GO" id="GO:0046983">
    <property type="term" value="F:protein dimerization activity"/>
    <property type="evidence" value="ECO:0007669"/>
    <property type="project" value="InterPro"/>
</dbReference>
<dbReference type="Pfam" id="PF07730">
    <property type="entry name" value="HisKA_3"/>
    <property type="match status" value="1"/>
</dbReference>
<keyword evidence="9" id="KW-0175">Coiled coil</keyword>
<comment type="catalytic activity">
    <reaction evidence="1">
        <text>ATP + protein L-histidine = ADP + protein N-phospho-L-histidine.</text>
        <dbReference type="EC" id="2.7.13.3"/>
    </reaction>
</comment>
<dbReference type="InterPro" id="IPR011712">
    <property type="entry name" value="Sig_transdc_His_kin_sub3_dim/P"/>
</dbReference>
<keyword evidence="10" id="KW-1133">Transmembrane helix</keyword>
<dbReference type="Gene3D" id="1.25.40.10">
    <property type="entry name" value="Tetratricopeptide repeat domain"/>
    <property type="match status" value="2"/>
</dbReference>
<feature type="transmembrane region" description="Helical" evidence="10">
    <location>
        <begin position="378"/>
        <end position="397"/>
    </location>
</feature>
<evidence type="ECO:0000256" key="10">
    <source>
        <dbReference type="SAM" id="Phobius"/>
    </source>
</evidence>
<dbReference type="GO" id="GO:0000155">
    <property type="term" value="F:phosphorelay sensor kinase activity"/>
    <property type="evidence" value="ECO:0007669"/>
    <property type="project" value="InterPro"/>
</dbReference>
<dbReference type="AlphaFoldDB" id="A0A1E5T831"/>
<evidence type="ECO:0000256" key="7">
    <source>
        <dbReference type="ARBA" id="ARBA00022840"/>
    </source>
</evidence>
<dbReference type="InterPro" id="IPR050482">
    <property type="entry name" value="Sensor_HK_TwoCompSys"/>
</dbReference>
<feature type="signal peptide" evidence="11">
    <location>
        <begin position="1"/>
        <end position="20"/>
    </location>
</feature>
<dbReference type="RefSeq" id="WP_069830658.1">
    <property type="nucleotide sequence ID" value="NZ_MDJD01000047.1"/>
</dbReference>
<evidence type="ECO:0000256" key="9">
    <source>
        <dbReference type="SAM" id="Coils"/>
    </source>
</evidence>
<evidence type="ECO:0000256" key="1">
    <source>
        <dbReference type="ARBA" id="ARBA00000085"/>
    </source>
</evidence>
<evidence type="ECO:0000256" key="11">
    <source>
        <dbReference type="SAM" id="SignalP"/>
    </source>
</evidence>
<evidence type="ECO:0000256" key="8">
    <source>
        <dbReference type="ARBA" id="ARBA00023012"/>
    </source>
</evidence>
<dbReference type="Pfam" id="PF13181">
    <property type="entry name" value="TPR_8"/>
    <property type="match status" value="1"/>
</dbReference>
<evidence type="ECO:0000256" key="5">
    <source>
        <dbReference type="ARBA" id="ARBA00022741"/>
    </source>
</evidence>
<dbReference type="InterPro" id="IPR005467">
    <property type="entry name" value="His_kinase_dom"/>
</dbReference>
<evidence type="ECO:0000256" key="3">
    <source>
        <dbReference type="ARBA" id="ARBA00022553"/>
    </source>
</evidence>
<protein>
    <recommendedName>
        <fullName evidence="2">histidine kinase</fullName>
        <ecNumber evidence="2">2.7.13.3</ecNumber>
    </recommendedName>
</protein>
<feature type="domain" description="Histidine kinase" evidence="12">
    <location>
        <begin position="547"/>
        <end position="634"/>
    </location>
</feature>
<dbReference type="SUPFAM" id="SSF48452">
    <property type="entry name" value="TPR-like"/>
    <property type="match status" value="2"/>
</dbReference>
<dbReference type="OrthoDB" id="9778366at2"/>
<dbReference type="Gene3D" id="1.20.5.1930">
    <property type="match status" value="1"/>
</dbReference>
<dbReference type="Proteomes" id="UP000095713">
    <property type="component" value="Unassembled WGS sequence"/>
</dbReference>
<dbReference type="PANTHER" id="PTHR24421:SF10">
    <property type="entry name" value="NITRATE_NITRITE SENSOR PROTEIN NARQ"/>
    <property type="match status" value="1"/>
</dbReference>
<organism evidence="13 14">
    <name type="scientific">Flavivirga aquatica</name>
    <dbReference type="NCBI Taxonomy" id="1849968"/>
    <lineage>
        <taxon>Bacteria</taxon>
        <taxon>Pseudomonadati</taxon>
        <taxon>Bacteroidota</taxon>
        <taxon>Flavobacteriia</taxon>
        <taxon>Flavobacteriales</taxon>
        <taxon>Flavobacteriaceae</taxon>
        <taxon>Flavivirga</taxon>
    </lineage>
</organism>
<gene>
    <name evidence="13" type="ORF">A8C32_17185</name>
</gene>
<dbReference type="SUPFAM" id="SSF55874">
    <property type="entry name" value="ATPase domain of HSP90 chaperone/DNA topoisomerase II/histidine kinase"/>
    <property type="match status" value="1"/>
</dbReference>
<proteinExistence type="predicted"/>
<dbReference type="GO" id="GO:0005524">
    <property type="term" value="F:ATP binding"/>
    <property type="evidence" value="ECO:0007669"/>
    <property type="project" value="UniProtKB-KW"/>
</dbReference>
<keyword evidence="11" id="KW-0732">Signal</keyword>
<dbReference type="InterPro" id="IPR011990">
    <property type="entry name" value="TPR-like_helical_dom_sf"/>
</dbReference>
<evidence type="ECO:0000256" key="4">
    <source>
        <dbReference type="ARBA" id="ARBA00022679"/>
    </source>
</evidence>
<dbReference type="InterPro" id="IPR019734">
    <property type="entry name" value="TPR_rpt"/>
</dbReference>
<dbReference type="EMBL" id="MDJD01000047">
    <property type="protein sequence ID" value="OEK07530.1"/>
    <property type="molecule type" value="Genomic_DNA"/>
</dbReference>
<feature type="chain" id="PRO_5009186215" description="histidine kinase" evidence="11">
    <location>
        <begin position="21"/>
        <end position="640"/>
    </location>
</feature>
<name>A0A1E5T831_9FLAO</name>